<protein>
    <submittedName>
        <fullName evidence="7">Transporter</fullName>
    </submittedName>
</protein>
<dbReference type="Proteomes" id="UP000230002">
    <property type="component" value="Unassembled WGS sequence"/>
</dbReference>
<feature type="region of interest" description="Disordered" evidence="5">
    <location>
        <begin position="14"/>
        <end position="35"/>
    </location>
</feature>
<dbReference type="AlphaFoldDB" id="A0A2G8RXZ4"/>
<dbReference type="Pfam" id="PF03595">
    <property type="entry name" value="SLAC1"/>
    <property type="match status" value="1"/>
</dbReference>
<gene>
    <name evidence="7" type="ORF">GSI_12113</name>
</gene>
<feature type="transmembrane region" description="Helical" evidence="6">
    <location>
        <begin position="49"/>
        <end position="70"/>
    </location>
</feature>
<comment type="caution">
    <text evidence="7">The sequence shown here is derived from an EMBL/GenBank/DDBJ whole genome shotgun (WGS) entry which is preliminary data.</text>
</comment>
<proteinExistence type="predicted"/>
<dbReference type="InterPro" id="IPR004695">
    <property type="entry name" value="SLAC1/Mae1/Ssu1/TehA"/>
</dbReference>
<evidence type="ECO:0000256" key="1">
    <source>
        <dbReference type="ARBA" id="ARBA00004141"/>
    </source>
</evidence>
<evidence type="ECO:0000256" key="2">
    <source>
        <dbReference type="ARBA" id="ARBA00022692"/>
    </source>
</evidence>
<accession>A0A2G8RXZ4</accession>
<reference evidence="7 8" key="1">
    <citation type="journal article" date="2015" name="Sci. Rep.">
        <title>Chromosome-level genome map provides insights into diverse defense mechanisms in the medicinal fungus Ganoderma sinense.</title>
        <authorList>
            <person name="Zhu Y."/>
            <person name="Xu J."/>
            <person name="Sun C."/>
            <person name="Zhou S."/>
            <person name="Xu H."/>
            <person name="Nelson D.R."/>
            <person name="Qian J."/>
            <person name="Song J."/>
            <person name="Luo H."/>
            <person name="Xiang L."/>
            <person name="Li Y."/>
            <person name="Xu Z."/>
            <person name="Ji A."/>
            <person name="Wang L."/>
            <person name="Lu S."/>
            <person name="Hayward A."/>
            <person name="Sun W."/>
            <person name="Li X."/>
            <person name="Schwartz D.C."/>
            <person name="Wang Y."/>
            <person name="Chen S."/>
        </authorList>
    </citation>
    <scope>NUCLEOTIDE SEQUENCE [LARGE SCALE GENOMIC DNA]</scope>
    <source>
        <strain evidence="7 8">ZZ0214-1</strain>
    </source>
</reference>
<dbReference type="OrthoDB" id="2901184at2759"/>
<dbReference type="STRING" id="1077348.A0A2G8RXZ4"/>
<dbReference type="Gene3D" id="1.50.10.150">
    <property type="entry name" value="Voltage-dependent anion channel"/>
    <property type="match status" value="1"/>
</dbReference>
<feature type="transmembrane region" description="Helical" evidence="6">
    <location>
        <begin position="367"/>
        <end position="391"/>
    </location>
</feature>
<dbReference type="EMBL" id="AYKW01000045">
    <property type="protein sequence ID" value="PIL26357.1"/>
    <property type="molecule type" value="Genomic_DNA"/>
</dbReference>
<name>A0A2G8RXZ4_9APHY</name>
<feature type="compositionally biased region" description="Gly residues" evidence="5">
    <location>
        <begin position="457"/>
        <end position="467"/>
    </location>
</feature>
<comment type="subcellular location">
    <subcellularLocation>
        <location evidence="1">Membrane</location>
        <topology evidence="1">Multi-pass membrane protein</topology>
    </subcellularLocation>
</comment>
<feature type="transmembrane region" description="Helical" evidence="6">
    <location>
        <begin position="297"/>
        <end position="324"/>
    </location>
</feature>
<evidence type="ECO:0000256" key="5">
    <source>
        <dbReference type="SAM" id="MobiDB-lite"/>
    </source>
</evidence>
<feature type="transmembrane region" description="Helical" evidence="6">
    <location>
        <begin position="336"/>
        <end position="355"/>
    </location>
</feature>
<dbReference type="InterPro" id="IPR038665">
    <property type="entry name" value="Voltage-dep_anion_channel_sf"/>
</dbReference>
<evidence type="ECO:0000256" key="4">
    <source>
        <dbReference type="ARBA" id="ARBA00023136"/>
    </source>
</evidence>
<feature type="region of interest" description="Disordered" evidence="5">
    <location>
        <begin position="439"/>
        <end position="474"/>
    </location>
</feature>
<keyword evidence="4 6" id="KW-0472">Membrane</keyword>
<feature type="transmembrane region" description="Helical" evidence="6">
    <location>
        <begin position="118"/>
        <end position="138"/>
    </location>
</feature>
<dbReference type="PANTHER" id="PTHR31162">
    <property type="entry name" value="MALIC ACID TRANSPORT PROTEIN-RELATED"/>
    <property type="match status" value="1"/>
</dbReference>
<keyword evidence="3 6" id="KW-1133">Transmembrane helix</keyword>
<dbReference type="InterPro" id="IPR030185">
    <property type="entry name" value="Mae1"/>
</dbReference>
<evidence type="ECO:0000256" key="3">
    <source>
        <dbReference type="ARBA" id="ARBA00022989"/>
    </source>
</evidence>
<sequence length="474" mass="52611">MEYYSNNYAHHDHYQSHSVTLPERAGQPLPPPEMEKPKVSSLARRIHGWSWQAFPIGMGTGAVYVTLSGLKEHSTTLTNVETFFFFLNMALFLLNVTTLAIQLILYPKQSLRLIKDPVKGIFVPLVVLSFATIIIGTIKYAVPTGHVHPGFIYSLFWVYVVFAVLVCFSMLMVWFNNPHDLTTFTPAWAFLIFPMMLVGVIAFNVLDVVPASEERAIGVLLTGYVFQGLGFFMTFFYICIYIIRIMTTGFLDGHQANGAFVAVGPPGFTALALIKLGQNAKEILPLHGLVSESAGEIWYAASVMSGLMLFGLAVFLFFFGLLPYWFKVHKHLHEILGCWALTFPNVGWISTVRVLGDIFGLHGFFTWHLVMTILMCAVWLILFCLTLWAFVKGKIFMAKPEDVIHDSLDRKSLASPSPSSPPSSARPSFAIVHAHAPMAMSPQDDGQGARDKEARGMGMGMGIGEGARMGQEQV</sequence>
<feature type="transmembrane region" description="Helical" evidence="6">
    <location>
        <begin position="226"/>
        <end position="246"/>
    </location>
</feature>
<dbReference type="GO" id="GO:0016020">
    <property type="term" value="C:membrane"/>
    <property type="evidence" value="ECO:0007669"/>
    <property type="project" value="UniProtKB-SubCell"/>
</dbReference>
<dbReference type="CDD" id="cd09317">
    <property type="entry name" value="TDT_Mae1_like"/>
    <property type="match status" value="1"/>
</dbReference>
<feature type="transmembrane region" description="Helical" evidence="6">
    <location>
        <begin position="150"/>
        <end position="175"/>
    </location>
</feature>
<evidence type="ECO:0000313" key="7">
    <source>
        <dbReference type="EMBL" id="PIL26357.1"/>
    </source>
</evidence>
<evidence type="ECO:0000313" key="8">
    <source>
        <dbReference type="Proteomes" id="UP000230002"/>
    </source>
</evidence>
<dbReference type="PANTHER" id="PTHR31162:SF0">
    <property type="entry name" value="MALIC ACID TRANSPORT PROTEIN"/>
    <property type="match status" value="1"/>
</dbReference>
<feature type="transmembrane region" description="Helical" evidence="6">
    <location>
        <begin position="187"/>
        <end position="206"/>
    </location>
</feature>
<dbReference type="GO" id="GO:0015140">
    <property type="term" value="F:malate transmembrane transporter activity"/>
    <property type="evidence" value="ECO:0007669"/>
    <property type="project" value="InterPro"/>
</dbReference>
<organism evidence="7 8">
    <name type="scientific">Ganoderma sinense ZZ0214-1</name>
    <dbReference type="NCBI Taxonomy" id="1077348"/>
    <lineage>
        <taxon>Eukaryota</taxon>
        <taxon>Fungi</taxon>
        <taxon>Dikarya</taxon>
        <taxon>Basidiomycota</taxon>
        <taxon>Agaricomycotina</taxon>
        <taxon>Agaricomycetes</taxon>
        <taxon>Polyporales</taxon>
        <taxon>Polyporaceae</taxon>
        <taxon>Ganoderma</taxon>
    </lineage>
</organism>
<feature type="transmembrane region" description="Helical" evidence="6">
    <location>
        <begin position="82"/>
        <end position="106"/>
    </location>
</feature>
<keyword evidence="8" id="KW-1185">Reference proteome</keyword>
<evidence type="ECO:0000256" key="6">
    <source>
        <dbReference type="SAM" id="Phobius"/>
    </source>
</evidence>
<keyword evidence="2 6" id="KW-0812">Transmembrane</keyword>